<reference evidence="3 4" key="1">
    <citation type="submission" date="2018-03" db="EMBL/GenBank/DDBJ databases">
        <title>Lachnoclostridium SNUG30386 gen.nov., sp.nov., isolated from human faeces.</title>
        <authorList>
            <person name="Seo B."/>
            <person name="Jeon K."/>
            <person name="Ko G."/>
        </authorList>
    </citation>
    <scope>NUCLEOTIDE SEQUENCE [LARGE SCALE GENOMIC DNA]</scope>
    <source>
        <strain evidence="3 4">SNUG30386</strain>
    </source>
</reference>
<sequence length="98" mass="11004">MLIAELFTKKNSGEIARKRLKHLLTADRAGCSPELLDLIRADFLRSVSRYLEIDPGDVTLRILRTSSEQPAEVFPAVCASVPVLTLRSHLQHDIRLPI</sequence>
<dbReference type="GO" id="GO:0032955">
    <property type="term" value="P:regulation of division septum assembly"/>
    <property type="evidence" value="ECO:0007669"/>
    <property type="project" value="InterPro"/>
</dbReference>
<comment type="caution">
    <text evidence="3">The sequence shown here is derived from an EMBL/GenBank/DDBJ whole genome shotgun (WGS) entry which is preliminary data.</text>
</comment>
<dbReference type="Proteomes" id="UP000241048">
    <property type="component" value="Unassembled WGS sequence"/>
</dbReference>
<dbReference type="SUPFAM" id="SSF55229">
    <property type="entry name" value="Cell division protein MinE topological specificity domain"/>
    <property type="match status" value="1"/>
</dbReference>
<evidence type="ECO:0000256" key="1">
    <source>
        <dbReference type="ARBA" id="ARBA00008168"/>
    </source>
</evidence>
<keyword evidence="3" id="KW-0132">Cell division</keyword>
<gene>
    <name evidence="3" type="ORF">C7U56_01400</name>
</gene>
<evidence type="ECO:0000256" key="2">
    <source>
        <dbReference type="ARBA" id="ARBA00025265"/>
    </source>
</evidence>
<dbReference type="EMBL" id="PYLO01000001">
    <property type="protein sequence ID" value="PST39276.1"/>
    <property type="molecule type" value="Genomic_DNA"/>
</dbReference>
<dbReference type="Pfam" id="PF03776">
    <property type="entry name" value="MinE"/>
    <property type="match status" value="1"/>
</dbReference>
<dbReference type="AlphaFoldDB" id="A0A2T3FVG1"/>
<keyword evidence="4" id="KW-1185">Reference proteome</keyword>
<evidence type="ECO:0000313" key="4">
    <source>
        <dbReference type="Proteomes" id="UP000241048"/>
    </source>
</evidence>
<accession>A0A2T3FVG1</accession>
<name>A0A2T3FVG1_9CLOT</name>
<keyword evidence="3" id="KW-0131">Cell cycle</keyword>
<organism evidence="3 4">
    <name type="scientific">Clostridium fessum</name>
    <dbReference type="NCBI Taxonomy" id="2126740"/>
    <lineage>
        <taxon>Bacteria</taxon>
        <taxon>Bacillati</taxon>
        <taxon>Bacillota</taxon>
        <taxon>Clostridia</taxon>
        <taxon>Eubacteriales</taxon>
        <taxon>Clostridiaceae</taxon>
        <taxon>Clostridium</taxon>
    </lineage>
</organism>
<proteinExistence type="inferred from homology"/>
<comment type="function">
    <text evidence="2">Prevents the cell division inhibition by proteins MinC and MinD at internal division sites while permitting inhibition at polar sites. This ensures cell division at the proper site by restricting the formation of a division septum at the midpoint of the long axis of the cell.</text>
</comment>
<protein>
    <submittedName>
        <fullName evidence="3">Cell division topological specificity factor MinE</fullName>
    </submittedName>
</protein>
<evidence type="ECO:0000313" key="3">
    <source>
        <dbReference type="EMBL" id="PST39276.1"/>
    </source>
</evidence>
<dbReference type="InterPro" id="IPR036707">
    <property type="entry name" value="MinE_sf"/>
</dbReference>
<comment type="similarity">
    <text evidence="1">Belongs to the MinE family.</text>
</comment>
<dbReference type="Gene3D" id="3.30.1070.10">
    <property type="entry name" value="Cell division topological specificity factor MinE"/>
    <property type="match status" value="1"/>
</dbReference>
<dbReference type="GO" id="GO:0051301">
    <property type="term" value="P:cell division"/>
    <property type="evidence" value="ECO:0007669"/>
    <property type="project" value="UniProtKB-KW"/>
</dbReference>
<dbReference type="InterPro" id="IPR005527">
    <property type="entry name" value="MinE"/>
</dbReference>